<dbReference type="Gene3D" id="3.40.50.2000">
    <property type="entry name" value="Glycogen Phosphorylase B"/>
    <property type="match status" value="2"/>
</dbReference>
<dbReference type="GO" id="GO:0016757">
    <property type="term" value="F:glycosyltransferase activity"/>
    <property type="evidence" value="ECO:0007669"/>
    <property type="project" value="UniProtKB-KW"/>
</dbReference>
<proteinExistence type="predicted"/>
<name>A0A5E4SMA7_9BURK</name>
<reference evidence="5 6" key="1">
    <citation type="submission" date="2019-08" db="EMBL/GenBank/DDBJ databases">
        <authorList>
            <person name="Peeters C."/>
        </authorList>
    </citation>
    <scope>NUCLEOTIDE SEQUENCE [LARGE SCALE GENOMIC DNA]</scope>
    <source>
        <strain evidence="5 6">LMG 31109</strain>
    </source>
</reference>
<dbReference type="Proteomes" id="UP000367825">
    <property type="component" value="Unassembled WGS sequence"/>
</dbReference>
<dbReference type="AlphaFoldDB" id="A0A5E4SMA7"/>
<protein>
    <submittedName>
        <fullName evidence="5">Glycosyl transferase family 1</fullName>
    </submittedName>
</protein>
<dbReference type="PANTHER" id="PTHR12526">
    <property type="entry name" value="GLYCOSYLTRANSFERASE"/>
    <property type="match status" value="1"/>
</dbReference>
<gene>
    <name evidence="5" type="ORF">PNO31109_00881</name>
</gene>
<dbReference type="Pfam" id="PF13439">
    <property type="entry name" value="Glyco_transf_4"/>
    <property type="match status" value="1"/>
</dbReference>
<feature type="domain" description="Glycosyltransferase subfamily 4-like N-terminal" evidence="4">
    <location>
        <begin position="23"/>
        <end position="200"/>
    </location>
</feature>
<organism evidence="5 6">
    <name type="scientific">Pandoraea nosoerga</name>
    <dbReference type="NCBI Taxonomy" id="2508296"/>
    <lineage>
        <taxon>Bacteria</taxon>
        <taxon>Pseudomonadati</taxon>
        <taxon>Pseudomonadota</taxon>
        <taxon>Betaproteobacteria</taxon>
        <taxon>Burkholderiales</taxon>
        <taxon>Burkholderiaceae</taxon>
        <taxon>Pandoraea</taxon>
    </lineage>
</organism>
<evidence type="ECO:0000313" key="6">
    <source>
        <dbReference type="Proteomes" id="UP000367825"/>
    </source>
</evidence>
<evidence type="ECO:0000256" key="1">
    <source>
        <dbReference type="ARBA" id="ARBA00022676"/>
    </source>
</evidence>
<dbReference type="Pfam" id="PF00534">
    <property type="entry name" value="Glycos_transf_1"/>
    <property type="match status" value="1"/>
</dbReference>
<dbReference type="CDD" id="cd03800">
    <property type="entry name" value="GT4_sucrose_synthase"/>
    <property type="match status" value="1"/>
</dbReference>
<dbReference type="OrthoDB" id="433681at2"/>
<keyword evidence="2 5" id="KW-0808">Transferase</keyword>
<accession>A0A5E4SMA7</accession>
<feature type="domain" description="Glycosyl transferase family 1" evidence="3">
    <location>
        <begin position="207"/>
        <end position="385"/>
    </location>
</feature>
<evidence type="ECO:0000313" key="5">
    <source>
        <dbReference type="EMBL" id="VVD76887.1"/>
    </source>
</evidence>
<keyword evidence="6" id="KW-1185">Reference proteome</keyword>
<dbReference type="SUPFAM" id="SSF53756">
    <property type="entry name" value="UDP-Glycosyltransferase/glycogen phosphorylase"/>
    <property type="match status" value="1"/>
</dbReference>
<evidence type="ECO:0000259" key="3">
    <source>
        <dbReference type="Pfam" id="PF00534"/>
    </source>
</evidence>
<dbReference type="RefSeq" id="WP_150554416.1">
    <property type="nucleotide sequence ID" value="NZ_CABPSC010000002.1"/>
</dbReference>
<evidence type="ECO:0000259" key="4">
    <source>
        <dbReference type="Pfam" id="PF13439"/>
    </source>
</evidence>
<dbReference type="InterPro" id="IPR001296">
    <property type="entry name" value="Glyco_trans_1"/>
</dbReference>
<sequence length="445" mass="48892">MQKIALISEHASPLAAIGGVDAGGQNIYVANVARQLVSRGYRVDVFTRRDDPSLPPVVPVGHNIRVIHVPAGPPRDIPKEQLLPYMGEFADFMVRHCAQTKPGYDILHANFFMSGQVGMRVRQVLDIPLVMTFHALGHVRRQNQGASDTFPEERIEIENALVRTADVIIAECPQDKIDLLTLYNADPRRIEIVPCGFDASEFHPVPRAEARAALGWDPDEFAILQLGRLVPRKGIDNVIRALRVMLDEVGCGRRVKLHVVGGPDYRVDLDRCAELARLSTLAHELGVAEHVDFVGRRDRDALRDFYGAADVFVTTPWYEPFGITPVEAMACATPVIGSDVGGIRTTVVDGETGFLVPPKHPEALAARLAQLRDDRCLAHRLGLAGARRANRHFTWSGVAEQLCAVYARLAGTQRGKATIVPLPPVRTMTVKPAIPVTATLKESIR</sequence>
<keyword evidence="1" id="KW-0328">Glycosyltransferase</keyword>
<evidence type="ECO:0000256" key="2">
    <source>
        <dbReference type="ARBA" id="ARBA00022679"/>
    </source>
</evidence>
<dbReference type="EMBL" id="CABPSC010000002">
    <property type="protein sequence ID" value="VVD76887.1"/>
    <property type="molecule type" value="Genomic_DNA"/>
</dbReference>
<dbReference type="InterPro" id="IPR028098">
    <property type="entry name" value="Glyco_trans_4-like_N"/>
</dbReference>
<dbReference type="PANTHER" id="PTHR12526:SF510">
    <property type="entry name" value="D-INOSITOL 3-PHOSPHATE GLYCOSYLTRANSFERASE"/>
    <property type="match status" value="1"/>
</dbReference>